<organism evidence="1 2">
    <name type="scientific">Nanobdella aerobiophila</name>
    <dbReference type="NCBI Taxonomy" id="2586965"/>
    <lineage>
        <taxon>Archaea</taxon>
        <taxon>Nanobdellota</taxon>
        <taxon>Nanobdellia</taxon>
        <taxon>Nanobdellales</taxon>
        <taxon>Nanobdellaceae</taxon>
        <taxon>Nanobdella</taxon>
    </lineage>
</organism>
<dbReference type="GeneID" id="74568432"/>
<name>A0A915WST6_9ARCH</name>
<keyword evidence="2" id="KW-1185">Reference proteome</keyword>
<dbReference type="AlphaFoldDB" id="A0A915WST6"/>
<evidence type="ECO:0000313" key="1">
    <source>
        <dbReference type="EMBL" id="BBL45640.1"/>
    </source>
</evidence>
<reference evidence="2" key="1">
    <citation type="journal article" date="2022" name="Int. J. Syst. Evol. Microbiol.">
        <title>Nanobdella aerobiophila gen. nov., sp. nov., a thermoacidophilic, obligate ectosymbiotic archaeon, and proposal of Nanobdellaceae fam. nov., Nanobdellales ord. nov. and Nanobdellia class. nov.</title>
        <authorList>
            <person name="Kato S."/>
            <person name="Ogasawara A."/>
            <person name="Itoh T."/>
            <person name="Sakai H.D."/>
            <person name="Shimizu M."/>
            <person name="Yuki M."/>
            <person name="Kaneko M."/>
            <person name="Takashina T."/>
            <person name="Ohkuma M."/>
        </authorList>
    </citation>
    <scope>NUCLEOTIDE SEQUENCE [LARGE SCALE GENOMIC DNA]</scope>
    <source>
        <strain evidence="2">MJ1</strain>
    </source>
</reference>
<dbReference type="EMBL" id="AP019769">
    <property type="protein sequence ID" value="BBL45640.1"/>
    <property type="molecule type" value="Genomic_DNA"/>
</dbReference>
<accession>A0A915WST6</accession>
<dbReference type="Proteomes" id="UP001055553">
    <property type="component" value="Chromosome"/>
</dbReference>
<dbReference type="KEGG" id="naer:MJ1_0485"/>
<sequence length="314" mass="37826">MGLDNYYQIDIKYINPNVDLLEILNFINSINKEDIKKININNEKERIFARNLIETIRSSKLITYKNIDELLRKSIDSLFKELDIKSYIDIIKNYDLYKKRLPYSYYSLTDYNRRLRTLSKNIGFSYEYYNTLSIITDNLKNIIEEKEFYRLKERDIIYITKEIKNFILDKQNKKIKAVYNLYLNRFKMNIALDIIFSPLANIIINNYLLSKKGKNYKDYAYKFINTAEALPLIIDDDKSMINFLKLLEDISFYLPEDYIDITEGIIKLFNENKLNKNDFNEISKELKHEDILNLNIYKIKYLINKIYNTIYKDI</sequence>
<proteinExistence type="predicted"/>
<gene>
    <name evidence="1" type="ORF">MJ1_0485</name>
</gene>
<evidence type="ECO:0000313" key="2">
    <source>
        <dbReference type="Proteomes" id="UP001055553"/>
    </source>
</evidence>
<protein>
    <submittedName>
        <fullName evidence="1">Diguanylate cyclase</fullName>
    </submittedName>
</protein>
<dbReference type="RefSeq" id="WP_258392955.1">
    <property type="nucleotide sequence ID" value="NZ_AP019769.1"/>
</dbReference>